<keyword evidence="7 9" id="KW-0472">Membrane</keyword>
<feature type="region of interest" description="Disordered" evidence="8">
    <location>
        <begin position="174"/>
        <end position="220"/>
    </location>
</feature>
<dbReference type="GO" id="GO:0005886">
    <property type="term" value="C:plasma membrane"/>
    <property type="evidence" value="ECO:0007669"/>
    <property type="project" value="UniProtKB-SubCell"/>
</dbReference>
<accession>A0A853C069</accession>
<evidence type="ECO:0000256" key="2">
    <source>
        <dbReference type="ARBA" id="ARBA00010735"/>
    </source>
</evidence>
<keyword evidence="11" id="KW-1185">Reference proteome</keyword>
<evidence type="ECO:0000256" key="6">
    <source>
        <dbReference type="ARBA" id="ARBA00022989"/>
    </source>
</evidence>
<comment type="similarity">
    <text evidence="2">Belongs to the AzlC family.</text>
</comment>
<dbReference type="InterPro" id="IPR011606">
    <property type="entry name" value="Brnchd-chn_aa_trnsp_permease"/>
</dbReference>
<feature type="compositionally biased region" description="Basic residues" evidence="8">
    <location>
        <begin position="204"/>
        <end position="220"/>
    </location>
</feature>
<reference evidence="10 11" key="1">
    <citation type="submission" date="2020-07" db="EMBL/GenBank/DDBJ databases">
        <title>Sequencing the genomes of 1000 actinobacteria strains.</title>
        <authorList>
            <person name="Klenk H.-P."/>
        </authorList>
    </citation>
    <scope>NUCLEOTIDE SEQUENCE [LARGE SCALE GENOMIC DNA]</scope>
    <source>
        <strain evidence="10 11">DSM 103833</strain>
    </source>
</reference>
<evidence type="ECO:0000256" key="4">
    <source>
        <dbReference type="ARBA" id="ARBA00022475"/>
    </source>
</evidence>
<dbReference type="GO" id="GO:1903785">
    <property type="term" value="P:L-valine transmembrane transport"/>
    <property type="evidence" value="ECO:0007669"/>
    <property type="project" value="TreeGrafter"/>
</dbReference>
<dbReference type="Proteomes" id="UP000530424">
    <property type="component" value="Unassembled WGS sequence"/>
</dbReference>
<feature type="transmembrane region" description="Helical" evidence="9">
    <location>
        <begin position="12"/>
        <end position="34"/>
    </location>
</feature>
<comment type="caution">
    <text evidence="10">The sequence shown here is derived from an EMBL/GenBank/DDBJ whole genome shotgun (WGS) entry which is preliminary data.</text>
</comment>
<keyword evidence="4" id="KW-1003">Cell membrane</keyword>
<evidence type="ECO:0000256" key="8">
    <source>
        <dbReference type="SAM" id="MobiDB-lite"/>
    </source>
</evidence>
<evidence type="ECO:0000256" key="1">
    <source>
        <dbReference type="ARBA" id="ARBA00004651"/>
    </source>
</evidence>
<comment type="subcellular location">
    <subcellularLocation>
        <location evidence="1">Cell membrane</location>
        <topology evidence="1">Multi-pass membrane protein</topology>
    </subcellularLocation>
</comment>
<dbReference type="PANTHER" id="PTHR34979">
    <property type="entry name" value="INNER MEMBRANE PROTEIN YGAZ"/>
    <property type="match status" value="1"/>
</dbReference>
<protein>
    <submittedName>
        <fullName evidence="10">Putative branched-subunit amino acid permease</fullName>
    </submittedName>
</protein>
<dbReference type="PANTHER" id="PTHR34979:SF1">
    <property type="entry name" value="INNER MEMBRANE PROTEIN YGAZ"/>
    <property type="match status" value="1"/>
</dbReference>
<evidence type="ECO:0000313" key="10">
    <source>
        <dbReference type="EMBL" id="NYJ00547.1"/>
    </source>
</evidence>
<feature type="transmembrane region" description="Helical" evidence="9">
    <location>
        <begin position="128"/>
        <end position="151"/>
    </location>
</feature>
<evidence type="ECO:0000256" key="5">
    <source>
        <dbReference type="ARBA" id="ARBA00022692"/>
    </source>
</evidence>
<dbReference type="EMBL" id="JACCFP010000001">
    <property type="protein sequence ID" value="NYJ00547.1"/>
    <property type="molecule type" value="Genomic_DNA"/>
</dbReference>
<proteinExistence type="inferred from homology"/>
<evidence type="ECO:0000256" key="7">
    <source>
        <dbReference type="ARBA" id="ARBA00023136"/>
    </source>
</evidence>
<evidence type="ECO:0000313" key="11">
    <source>
        <dbReference type="Proteomes" id="UP000530424"/>
    </source>
</evidence>
<feature type="compositionally biased region" description="Low complexity" evidence="8">
    <location>
        <begin position="174"/>
        <end position="183"/>
    </location>
</feature>
<gene>
    <name evidence="10" type="ORF">HNR19_001245</name>
</gene>
<keyword evidence="5 9" id="KW-0812">Transmembrane</keyword>
<keyword evidence="6 9" id="KW-1133">Transmembrane helix</keyword>
<sequence length="220" mass="22492">MSASPDQPDRQVVVDSLGVGLATGAYGVSFGAVATASGLDVWQACALSLLVFTGASQFAFVGVVAAGGAPLAGTATALLLGSRNLFYGLAMAPRLRVRGWRRLAAAQVVIDESTAMGLGQHDHRQSRLAFHLTGWTVFVLWNLMTLVGAAAGTALGDPRTYGLDAAVGAAPVAPAQRVATTPRGPRRRRDGDRAGAPDGGGGAGHRRRGRGGRRRAAAPA</sequence>
<dbReference type="AlphaFoldDB" id="A0A853C069"/>
<name>A0A853C069_9ACTN</name>
<keyword evidence="3" id="KW-0813">Transport</keyword>
<dbReference type="Pfam" id="PF03591">
    <property type="entry name" value="AzlC"/>
    <property type="match status" value="1"/>
</dbReference>
<dbReference type="RefSeq" id="WP_343047078.1">
    <property type="nucleotide sequence ID" value="NZ_JACCFP010000001.1"/>
</dbReference>
<evidence type="ECO:0000256" key="9">
    <source>
        <dbReference type="SAM" id="Phobius"/>
    </source>
</evidence>
<evidence type="ECO:0000256" key="3">
    <source>
        <dbReference type="ARBA" id="ARBA00022448"/>
    </source>
</evidence>
<organism evidence="10 11">
    <name type="scientific">Nocardioides thalensis</name>
    <dbReference type="NCBI Taxonomy" id="1914755"/>
    <lineage>
        <taxon>Bacteria</taxon>
        <taxon>Bacillati</taxon>
        <taxon>Actinomycetota</taxon>
        <taxon>Actinomycetes</taxon>
        <taxon>Propionibacteriales</taxon>
        <taxon>Nocardioidaceae</taxon>
        <taxon>Nocardioides</taxon>
    </lineage>
</organism>